<evidence type="ECO:0000313" key="3">
    <source>
        <dbReference type="Proteomes" id="UP000236724"/>
    </source>
</evidence>
<dbReference type="EMBL" id="FMSV02000429">
    <property type="protein sequence ID" value="SEH06056.1"/>
    <property type="molecule type" value="Genomic_DNA"/>
</dbReference>
<protein>
    <submittedName>
        <fullName evidence="2">Localization factor PodJL</fullName>
    </submittedName>
</protein>
<proteinExistence type="predicted"/>
<feature type="compositionally biased region" description="Low complexity" evidence="1">
    <location>
        <begin position="153"/>
        <end position="162"/>
    </location>
</feature>
<gene>
    <name evidence="2" type="primary">podJ_4</name>
    <name evidence="2" type="ORF">MBHS_01911</name>
</gene>
<dbReference type="Pfam" id="PF08238">
    <property type="entry name" value="Sel1"/>
    <property type="match status" value="4"/>
</dbReference>
<reference evidence="2 3" key="1">
    <citation type="submission" date="2016-10" db="EMBL/GenBank/DDBJ databases">
        <authorList>
            <person name="de Groot N.N."/>
        </authorList>
    </citation>
    <scope>NUCLEOTIDE SEQUENCE [LARGE SCALE GENOMIC DNA]</scope>
    <source>
        <strain evidence="2">MBHS1</strain>
    </source>
</reference>
<dbReference type="Proteomes" id="UP000236724">
    <property type="component" value="Unassembled WGS sequence"/>
</dbReference>
<sequence>MKKHILIIALSLFLGACETMPEKATVDEATIETEAANLKSRADAEVDKLFAQKYIDPLTRYLQTHHEDSHLKTQFTKVEKERDKRCKKIKQRFAKKPKTAETLDKLKRGYAFSCLQVVKDFKQHLGTEVVVKNTETVAAEEKIVAETVAETLAEQETTQTTEAEAEAEAEAEETEVATHETSDTTTAPVHSLAECQQVLKQKNYAQALSYCQPLAKQGKAKAQFMLGQMYEQGKGVAKNDSTALDWYQQAAKQGHSAAQSVLGVRHYTGEGVVQDYSKAAYWQTRAANQGYPEAQFILGVMYELGQGVPQDFVLAYQWYLLATAQGAKGALESRQTLAGRLTSEQIAEAQRLAREVQAKE</sequence>
<evidence type="ECO:0000313" key="2">
    <source>
        <dbReference type="EMBL" id="SEH06056.1"/>
    </source>
</evidence>
<accession>A0A1H6FA81</accession>
<dbReference type="Gene3D" id="1.25.40.10">
    <property type="entry name" value="Tetratricopeptide repeat domain"/>
    <property type="match status" value="1"/>
</dbReference>
<dbReference type="PANTHER" id="PTHR11102">
    <property type="entry name" value="SEL-1-LIKE PROTEIN"/>
    <property type="match status" value="1"/>
</dbReference>
<keyword evidence="3" id="KW-1185">Reference proteome</keyword>
<dbReference type="InterPro" id="IPR050767">
    <property type="entry name" value="Sel1_AlgK"/>
</dbReference>
<dbReference type="SMART" id="SM00671">
    <property type="entry name" value="SEL1"/>
    <property type="match status" value="3"/>
</dbReference>
<dbReference type="InterPro" id="IPR011990">
    <property type="entry name" value="TPR-like_helical_dom_sf"/>
</dbReference>
<dbReference type="RefSeq" id="WP_103919885.1">
    <property type="nucleotide sequence ID" value="NZ_FMSV02000429.1"/>
</dbReference>
<dbReference type="OrthoDB" id="1442375at2"/>
<dbReference type="InterPro" id="IPR006597">
    <property type="entry name" value="Sel1-like"/>
</dbReference>
<dbReference type="SUPFAM" id="SSF81901">
    <property type="entry name" value="HCP-like"/>
    <property type="match status" value="1"/>
</dbReference>
<feature type="region of interest" description="Disordered" evidence="1">
    <location>
        <begin position="153"/>
        <end position="188"/>
    </location>
</feature>
<organism evidence="2 3">
    <name type="scientific">Candidatus Venteria ishoeyi</name>
    <dbReference type="NCBI Taxonomy" id="1899563"/>
    <lineage>
        <taxon>Bacteria</taxon>
        <taxon>Pseudomonadati</taxon>
        <taxon>Pseudomonadota</taxon>
        <taxon>Gammaproteobacteria</taxon>
        <taxon>Thiotrichales</taxon>
        <taxon>Thiotrichaceae</taxon>
        <taxon>Venteria</taxon>
    </lineage>
</organism>
<evidence type="ECO:0000256" key="1">
    <source>
        <dbReference type="SAM" id="MobiDB-lite"/>
    </source>
</evidence>
<name>A0A1H6FA81_9GAMM</name>
<dbReference type="AlphaFoldDB" id="A0A1H6FA81"/>
<dbReference type="PROSITE" id="PS51257">
    <property type="entry name" value="PROKAR_LIPOPROTEIN"/>
    <property type="match status" value="1"/>
</dbReference>
<dbReference type="PANTHER" id="PTHR11102:SF160">
    <property type="entry name" value="ERAD-ASSOCIATED E3 UBIQUITIN-PROTEIN LIGASE COMPONENT HRD3"/>
    <property type="match status" value="1"/>
</dbReference>
<feature type="compositionally biased region" description="Acidic residues" evidence="1">
    <location>
        <begin position="163"/>
        <end position="175"/>
    </location>
</feature>